<dbReference type="InterPro" id="IPR051084">
    <property type="entry name" value="H+-coupled_symporters"/>
</dbReference>
<keyword evidence="4 8" id="KW-0812">Transmembrane</keyword>
<keyword evidence="5" id="KW-0769">Symport</keyword>
<feature type="transmembrane region" description="Helical" evidence="8">
    <location>
        <begin position="111"/>
        <end position="133"/>
    </location>
</feature>
<gene>
    <name evidence="10" type="ORF">phytr_3150</name>
</gene>
<dbReference type="SUPFAM" id="SSF103473">
    <property type="entry name" value="MFS general substrate transporter"/>
    <property type="match status" value="1"/>
</dbReference>
<feature type="domain" description="Major facilitator superfamily (MFS) profile" evidence="9">
    <location>
        <begin position="6"/>
        <end position="412"/>
    </location>
</feature>
<dbReference type="Proteomes" id="UP000241762">
    <property type="component" value="Chromosome"/>
</dbReference>
<dbReference type="RefSeq" id="WP_106874137.1">
    <property type="nucleotide sequence ID" value="NZ_CP027845.1"/>
</dbReference>
<evidence type="ECO:0000313" key="11">
    <source>
        <dbReference type="Proteomes" id="UP000241762"/>
    </source>
</evidence>
<evidence type="ECO:0000256" key="5">
    <source>
        <dbReference type="ARBA" id="ARBA00022847"/>
    </source>
</evidence>
<feature type="transmembrane region" description="Helical" evidence="8">
    <location>
        <begin position="44"/>
        <end position="66"/>
    </location>
</feature>
<evidence type="ECO:0000256" key="6">
    <source>
        <dbReference type="ARBA" id="ARBA00022989"/>
    </source>
</evidence>
<accession>A0A2P1P7M3</accession>
<dbReference type="AlphaFoldDB" id="A0A2P1P7M3"/>
<keyword evidence="7 8" id="KW-0472">Membrane</keyword>
<proteinExistence type="predicted"/>
<evidence type="ECO:0000256" key="7">
    <source>
        <dbReference type="ARBA" id="ARBA00023136"/>
    </source>
</evidence>
<reference evidence="10 11" key="1">
    <citation type="submission" date="2018-03" db="EMBL/GenBank/DDBJ databases">
        <title>A gene transfer event suggests a long-term partnership between eustigmatophyte algae and a novel lineage of endosymbiotic bacteria.</title>
        <authorList>
            <person name="Yurchenko T."/>
            <person name="Sevcikova T."/>
            <person name="Pribyl P."/>
            <person name="El Karkouri K."/>
            <person name="Klimes V."/>
            <person name="Amaral R."/>
            <person name="Zbrankova V."/>
            <person name="Kim E."/>
            <person name="Raoult D."/>
            <person name="Santos L.M.A."/>
            <person name="Elias M."/>
        </authorList>
    </citation>
    <scope>NUCLEOTIDE SEQUENCE [LARGE SCALE GENOMIC DNA]</scope>
    <source>
        <strain evidence="10">CCALA 838</strain>
    </source>
</reference>
<dbReference type="InterPro" id="IPR036259">
    <property type="entry name" value="MFS_trans_sf"/>
</dbReference>
<keyword evidence="2" id="KW-0813">Transport</keyword>
<dbReference type="InterPro" id="IPR011701">
    <property type="entry name" value="MFS"/>
</dbReference>
<dbReference type="GO" id="GO:0005886">
    <property type="term" value="C:plasma membrane"/>
    <property type="evidence" value="ECO:0007669"/>
    <property type="project" value="UniProtKB-SubCell"/>
</dbReference>
<evidence type="ECO:0000256" key="4">
    <source>
        <dbReference type="ARBA" id="ARBA00022692"/>
    </source>
</evidence>
<comment type="subcellular location">
    <subcellularLocation>
        <location evidence="1">Cell inner membrane</location>
        <topology evidence="1">Multi-pass membrane protein</topology>
    </subcellularLocation>
</comment>
<feature type="transmembrane region" description="Helical" evidence="8">
    <location>
        <begin position="386"/>
        <end position="407"/>
    </location>
</feature>
<sequence>MKQNKVLIAAIFGNILEYYDFTVFTVFVGAIGRNFFSSYSELSQILASLAVFAAGFITRPVGGILFGHIGDRFGRRIALILSIIGMTIPTIFMGILPGFDELGIAAPAFLVLLRLVQGLCISGEGAGAAIFVLEHHHNLRPGLVTALVHASNIVGTLIASFVAIIIEYLYPNHSQSWRLAFMLGGVFGLVGLYLRIKVSETPIFQEVANRKRAHKSPLKHVILHSWRSMIVTFFCGGVTSSLVYLVKTYLQVFYSNVLQLDNKIALFYLSYASCILMISMPIFGFLSDIFNRTKVMVAATFTVLVLVIPILILMGGDQPYQQIIGLTALGMLAGSISGNSYLFVISLFRPEERFSGVAISYNLGIAVFGGTSAIVARYLVEITGLFYAPGFYIIATAIMFLTIIFLMRRKLKWV</sequence>
<keyword evidence="3" id="KW-1003">Cell membrane</keyword>
<feature type="transmembrane region" description="Helical" evidence="8">
    <location>
        <begin position="78"/>
        <end position="99"/>
    </location>
</feature>
<protein>
    <submittedName>
        <fullName evidence="10">Proline/betaine transporter</fullName>
    </submittedName>
</protein>
<evidence type="ECO:0000256" key="3">
    <source>
        <dbReference type="ARBA" id="ARBA00022475"/>
    </source>
</evidence>
<feature type="transmembrane region" description="Helical" evidence="8">
    <location>
        <begin position="176"/>
        <end position="194"/>
    </location>
</feature>
<evidence type="ECO:0000256" key="2">
    <source>
        <dbReference type="ARBA" id="ARBA00022448"/>
    </source>
</evidence>
<evidence type="ECO:0000256" key="8">
    <source>
        <dbReference type="SAM" id="Phobius"/>
    </source>
</evidence>
<feature type="transmembrane region" description="Helical" evidence="8">
    <location>
        <begin position="265"/>
        <end position="286"/>
    </location>
</feature>
<feature type="transmembrane region" description="Helical" evidence="8">
    <location>
        <begin position="221"/>
        <end position="245"/>
    </location>
</feature>
<feature type="transmembrane region" description="Helical" evidence="8">
    <location>
        <begin position="145"/>
        <end position="170"/>
    </location>
</feature>
<dbReference type="PANTHER" id="PTHR43528">
    <property type="entry name" value="ALPHA-KETOGLUTARATE PERMEASE"/>
    <property type="match status" value="1"/>
</dbReference>
<feature type="transmembrane region" description="Helical" evidence="8">
    <location>
        <begin position="295"/>
        <end position="316"/>
    </location>
</feature>
<organism evidence="10 11">
    <name type="scientific">Candidatus Phycorickettsia trachydisci</name>
    <dbReference type="NCBI Taxonomy" id="2115978"/>
    <lineage>
        <taxon>Bacteria</taxon>
        <taxon>Pseudomonadati</taxon>
        <taxon>Pseudomonadota</taxon>
        <taxon>Alphaproteobacteria</taxon>
        <taxon>Rickettsiales</taxon>
        <taxon>Rickettsiaceae</taxon>
        <taxon>Candidatus Phycorickettsia</taxon>
    </lineage>
</organism>
<dbReference type="PROSITE" id="PS50850">
    <property type="entry name" value="MFS"/>
    <property type="match status" value="1"/>
</dbReference>
<dbReference type="KEGG" id="ptc:phytr_3150"/>
<dbReference type="Pfam" id="PF07690">
    <property type="entry name" value="MFS_1"/>
    <property type="match status" value="1"/>
</dbReference>
<dbReference type="OrthoDB" id="9783227at2"/>
<evidence type="ECO:0000313" key="10">
    <source>
        <dbReference type="EMBL" id="AVP87269.1"/>
    </source>
</evidence>
<dbReference type="Gene3D" id="1.20.1250.20">
    <property type="entry name" value="MFS general substrate transporter like domains"/>
    <property type="match status" value="2"/>
</dbReference>
<feature type="transmembrane region" description="Helical" evidence="8">
    <location>
        <begin position="360"/>
        <end position="380"/>
    </location>
</feature>
<keyword evidence="6 8" id="KW-1133">Transmembrane helix</keyword>
<keyword evidence="11" id="KW-1185">Reference proteome</keyword>
<name>A0A2P1P7M3_9RICK</name>
<evidence type="ECO:0000256" key="1">
    <source>
        <dbReference type="ARBA" id="ARBA00004429"/>
    </source>
</evidence>
<feature type="transmembrane region" description="Helical" evidence="8">
    <location>
        <begin position="322"/>
        <end position="348"/>
    </location>
</feature>
<dbReference type="PANTHER" id="PTHR43528:SF1">
    <property type="entry name" value="ALPHA-KETOGLUTARATE PERMEASE"/>
    <property type="match status" value="1"/>
</dbReference>
<dbReference type="GO" id="GO:0015293">
    <property type="term" value="F:symporter activity"/>
    <property type="evidence" value="ECO:0007669"/>
    <property type="project" value="UniProtKB-KW"/>
</dbReference>
<dbReference type="InterPro" id="IPR020846">
    <property type="entry name" value="MFS_dom"/>
</dbReference>
<dbReference type="EMBL" id="CP027845">
    <property type="protein sequence ID" value="AVP87269.1"/>
    <property type="molecule type" value="Genomic_DNA"/>
</dbReference>
<evidence type="ECO:0000259" key="9">
    <source>
        <dbReference type="PROSITE" id="PS50850"/>
    </source>
</evidence>
<feature type="transmembrane region" description="Helical" evidence="8">
    <location>
        <begin position="7"/>
        <end position="32"/>
    </location>
</feature>